<gene>
    <name evidence="1" type="ORF">PSYICH_LOCUS8098</name>
</gene>
<organism evidence="1 2">
    <name type="scientific">Psylliodes chrysocephalus</name>
    <dbReference type="NCBI Taxonomy" id="3402493"/>
    <lineage>
        <taxon>Eukaryota</taxon>
        <taxon>Metazoa</taxon>
        <taxon>Ecdysozoa</taxon>
        <taxon>Arthropoda</taxon>
        <taxon>Hexapoda</taxon>
        <taxon>Insecta</taxon>
        <taxon>Pterygota</taxon>
        <taxon>Neoptera</taxon>
        <taxon>Endopterygota</taxon>
        <taxon>Coleoptera</taxon>
        <taxon>Polyphaga</taxon>
        <taxon>Cucujiformia</taxon>
        <taxon>Chrysomeloidea</taxon>
        <taxon>Chrysomelidae</taxon>
        <taxon>Galerucinae</taxon>
        <taxon>Alticini</taxon>
        <taxon>Psylliodes</taxon>
    </lineage>
</organism>
<keyword evidence="2" id="KW-1185">Reference proteome</keyword>
<dbReference type="EMBL" id="OV651833">
    <property type="protein sequence ID" value="CAH1107473.1"/>
    <property type="molecule type" value="Genomic_DNA"/>
</dbReference>
<accession>A0A9P0CWG8</accession>
<protein>
    <submittedName>
        <fullName evidence="1">Uncharacterized protein</fullName>
    </submittedName>
</protein>
<evidence type="ECO:0000313" key="1">
    <source>
        <dbReference type="EMBL" id="CAH1107473.1"/>
    </source>
</evidence>
<name>A0A9P0CWG8_9CUCU</name>
<reference evidence="1" key="1">
    <citation type="submission" date="2022-01" db="EMBL/GenBank/DDBJ databases">
        <authorList>
            <person name="King R."/>
        </authorList>
    </citation>
    <scope>NUCLEOTIDE SEQUENCE</scope>
</reference>
<dbReference type="OrthoDB" id="6767358at2759"/>
<dbReference type="Proteomes" id="UP001153636">
    <property type="component" value="Chromosome 21"/>
</dbReference>
<proteinExistence type="predicted"/>
<evidence type="ECO:0000313" key="2">
    <source>
        <dbReference type="Proteomes" id="UP001153636"/>
    </source>
</evidence>
<dbReference type="AlphaFoldDB" id="A0A9P0CWG8"/>
<sequence length="232" mass="26132">MAFSFTLTGNSSILSYDLNPAIYLEENIDYEIGLVSFNSFNTIPNIDESNNLFVWGDRKKLNTFKVQVGAYELEELIHVLKKHMHNVDENAQIDIIPDINTSNISISSNRIISFNNPNSIAKVFGFDSKRLDPGKTYTSNHPIKILKVNSIGIDCSIAAGSYLNGKPVHIIHQFFPTVPSGYKIVESPQNILYYPVSVKTINNLTVKIIDQTGDLINFREEEITVTLHIRKV</sequence>